<dbReference type="InterPro" id="IPR040704">
    <property type="entry name" value="HEPN_AbiU2"/>
</dbReference>
<sequence>MSTDWNEKKFHFSGQILSWDKKDDFQRLLTIVQNDVVDALNTTLEYGFVLEFTANHQAFINKSPHFWAEVMKSLRFTLIMKTARLFDESKGAIGLRKIFNIFEQSPYRETLENYLENYRNQYNSYHDYIDEIRMLRDKIYAHNDKKEYQFWKYPSDKDIEFEGAFWGNLEEMLIWARDSLLRMRTIIGDEYPVNIEITNDVGNILTFLPEDGQ</sequence>
<dbReference type="OrthoDB" id="2972844at2"/>
<reference evidence="2 3" key="1">
    <citation type="submission" date="2016-10" db="EMBL/GenBank/DDBJ databases">
        <authorList>
            <person name="de Groot N.N."/>
        </authorList>
    </citation>
    <scope>NUCLEOTIDE SEQUENCE [LARGE SCALE GENOMIC DNA]</scope>
    <source>
        <strain evidence="2 3">AR40</strain>
    </source>
</reference>
<name>A0A1H9XCG1_BUTFI</name>
<feature type="domain" description="HEPN AbiU2-like" evidence="1">
    <location>
        <begin position="46"/>
        <end position="157"/>
    </location>
</feature>
<organism evidence="2 3">
    <name type="scientific">Butyrivibrio fibrisolvens</name>
    <dbReference type="NCBI Taxonomy" id="831"/>
    <lineage>
        <taxon>Bacteria</taxon>
        <taxon>Bacillati</taxon>
        <taxon>Bacillota</taxon>
        <taxon>Clostridia</taxon>
        <taxon>Lachnospirales</taxon>
        <taxon>Lachnospiraceae</taxon>
        <taxon>Butyrivibrio</taxon>
    </lineage>
</organism>
<dbReference type="AlphaFoldDB" id="A0A1H9XCG1"/>
<evidence type="ECO:0000313" key="2">
    <source>
        <dbReference type="EMBL" id="SES43815.1"/>
    </source>
</evidence>
<accession>A0A1H9XCG1</accession>
<proteinExistence type="predicted"/>
<dbReference type="Pfam" id="PF18734">
    <property type="entry name" value="HEPN_AbiU2"/>
    <property type="match status" value="1"/>
</dbReference>
<dbReference type="Proteomes" id="UP000182584">
    <property type="component" value="Unassembled WGS sequence"/>
</dbReference>
<gene>
    <name evidence="2" type="ORF">SAMN04487884_1574</name>
</gene>
<dbReference type="EMBL" id="FOGJ01000057">
    <property type="protein sequence ID" value="SES43815.1"/>
    <property type="molecule type" value="Genomic_DNA"/>
</dbReference>
<protein>
    <recommendedName>
        <fullName evidence="1">HEPN AbiU2-like domain-containing protein</fullName>
    </recommendedName>
</protein>
<dbReference type="RefSeq" id="WP_074759216.1">
    <property type="nucleotide sequence ID" value="NZ_FOGJ01000057.1"/>
</dbReference>
<evidence type="ECO:0000259" key="1">
    <source>
        <dbReference type="Pfam" id="PF18734"/>
    </source>
</evidence>
<evidence type="ECO:0000313" key="3">
    <source>
        <dbReference type="Proteomes" id="UP000182584"/>
    </source>
</evidence>